<dbReference type="InterPro" id="IPR013783">
    <property type="entry name" value="Ig-like_fold"/>
</dbReference>
<dbReference type="SUPFAM" id="SSF49265">
    <property type="entry name" value="Fibronectin type III"/>
    <property type="match status" value="2"/>
</dbReference>
<keyword evidence="6" id="KW-0812">Transmembrane</keyword>
<keyword evidence="10" id="KW-1185">Reference proteome</keyword>
<dbReference type="FunFam" id="2.60.40.10:FF:000348">
    <property type="entry name" value="Interleukin 20 receptor subunit alpha"/>
    <property type="match status" value="1"/>
</dbReference>
<feature type="domain" description="Fibronectin type-III" evidence="8">
    <location>
        <begin position="26"/>
        <end position="130"/>
    </location>
</feature>
<evidence type="ECO:0000313" key="10">
    <source>
        <dbReference type="Proteomes" id="UP000281406"/>
    </source>
</evidence>
<keyword evidence="3" id="KW-1015">Disulfide bond</keyword>
<dbReference type="InterPro" id="IPR050650">
    <property type="entry name" value="Type-II_Cytokine-TF_Rcpt"/>
</dbReference>
<feature type="compositionally biased region" description="Low complexity" evidence="5">
    <location>
        <begin position="339"/>
        <end position="367"/>
    </location>
</feature>
<evidence type="ECO:0000256" key="4">
    <source>
        <dbReference type="ARBA" id="ARBA00023170"/>
    </source>
</evidence>
<keyword evidence="4 9" id="KW-0675">Receptor</keyword>
<dbReference type="EMBL" id="RJVU01047119">
    <property type="protein sequence ID" value="ROL44012.1"/>
    <property type="molecule type" value="Genomic_DNA"/>
</dbReference>
<feature type="region of interest" description="Disordered" evidence="5">
    <location>
        <begin position="339"/>
        <end position="389"/>
    </location>
</feature>
<feature type="chain" id="PRO_5018302196" evidence="7">
    <location>
        <begin position="19"/>
        <end position="511"/>
    </location>
</feature>
<feature type="compositionally biased region" description="Acidic residues" evidence="5">
    <location>
        <begin position="427"/>
        <end position="437"/>
    </location>
</feature>
<keyword evidence="6" id="KW-0472">Membrane</keyword>
<evidence type="ECO:0000256" key="5">
    <source>
        <dbReference type="SAM" id="MobiDB-lite"/>
    </source>
</evidence>
<keyword evidence="2 7" id="KW-0732">Signal</keyword>
<evidence type="ECO:0000256" key="7">
    <source>
        <dbReference type="SAM" id="SignalP"/>
    </source>
</evidence>
<comment type="caution">
    <text evidence="9">The sequence shown here is derived from an EMBL/GenBank/DDBJ whole genome shotgun (WGS) entry which is preliminary data.</text>
</comment>
<dbReference type="Gene3D" id="2.60.40.10">
    <property type="entry name" value="Immunoglobulins"/>
    <property type="match status" value="2"/>
</dbReference>
<feature type="signal peptide" evidence="7">
    <location>
        <begin position="1"/>
        <end position="18"/>
    </location>
</feature>
<organism evidence="9 10">
    <name type="scientific">Anabarilius grahami</name>
    <name type="common">Kanglang fish</name>
    <name type="synonym">Barilius grahami</name>
    <dbReference type="NCBI Taxonomy" id="495550"/>
    <lineage>
        <taxon>Eukaryota</taxon>
        <taxon>Metazoa</taxon>
        <taxon>Chordata</taxon>
        <taxon>Craniata</taxon>
        <taxon>Vertebrata</taxon>
        <taxon>Euteleostomi</taxon>
        <taxon>Actinopterygii</taxon>
        <taxon>Neopterygii</taxon>
        <taxon>Teleostei</taxon>
        <taxon>Ostariophysi</taxon>
        <taxon>Cypriniformes</taxon>
        <taxon>Xenocyprididae</taxon>
        <taxon>Xenocypridinae</taxon>
        <taxon>Xenocypridinae incertae sedis</taxon>
        <taxon>Anabarilius</taxon>
    </lineage>
</organism>
<protein>
    <submittedName>
        <fullName evidence="9">Interleukin-20 receptor subunit alpha</fullName>
    </submittedName>
</protein>
<sequence length="511" mass="56422">MDAVLVIALCLISRGAAASSVARLPEPRNVHFSSVNLRNTVTWTPGEGSPDGTVYSVEYAIYGDAEGSGSEQVRWRRVNQCSSITQSECDVSQETSDLQEEYYARVRAVGAHTRSLWSESTHRFRPMTDTVLGAPLVEVNVKQNYMNVTIKGPFRWRTKRTKKDKSLWKIFPHMIYNVSVFNSRSNHTYHTRLTNGSLMQGPLEFSTQFCVTAYAKSQSLPLAYKRSEPLCIETPKDPFGDQLLAAMLGGVLPSALCLCVLAVLGGLVHCYITDHRQTLPKSAHVDQTSENLQTFQPEMPSTIIFNVFKSDWCGDEWSPLCPAALPQLCSAENSPAAEAEAQNAVPEPPVSYAQQQAPPPAGSGAQAEVSESEDSELQPGPQEPLHSEAGDYGIVVPASFKAPGQSQAEVSPYRTQGHAIDSRAPEDACEDEQNDDEEEAQIFLDWSPETRELKIPLMSMLGLEDETQIQTDAVSLLPNLILRQASQEVSEQEDDFIKMERDWGLIIHSNS</sequence>
<reference evidence="9 10" key="1">
    <citation type="submission" date="2018-10" db="EMBL/GenBank/DDBJ databases">
        <title>Genome assembly for a Yunnan-Guizhou Plateau 3E fish, Anabarilius grahami (Regan), and its evolutionary and genetic applications.</title>
        <authorList>
            <person name="Jiang W."/>
        </authorList>
    </citation>
    <scope>NUCLEOTIDE SEQUENCE [LARGE SCALE GENOMIC DNA]</scope>
    <source>
        <strain evidence="9">AG-KIZ</strain>
        <tissue evidence="9">Muscle</tissue>
    </source>
</reference>
<dbReference type="OrthoDB" id="9909056at2759"/>
<dbReference type="PROSITE" id="PS50853">
    <property type="entry name" value="FN3"/>
    <property type="match status" value="1"/>
</dbReference>
<dbReference type="CDD" id="cd00063">
    <property type="entry name" value="FN3"/>
    <property type="match status" value="1"/>
</dbReference>
<dbReference type="GO" id="GO:0004896">
    <property type="term" value="F:cytokine receptor activity"/>
    <property type="evidence" value="ECO:0007669"/>
    <property type="project" value="TreeGrafter"/>
</dbReference>
<evidence type="ECO:0000256" key="1">
    <source>
        <dbReference type="ARBA" id="ARBA00005399"/>
    </source>
</evidence>
<dbReference type="AlphaFoldDB" id="A0A3N0YCS3"/>
<evidence type="ECO:0000259" key="8">
    <source>
        <dbReference type="PROSITE" id="PS50853"/>
    </source>
</evidence>
<dbReference type="PANTHER" id="PTHR20859">
    <property type="entry name" value="INTERFERON/INTERLEUKIN RECEPTOR"/>
    <property type="match status" value="1"/>
</dbReference>
<dbReference type="InterPro" id="IPR036116">
    <property type="entry name" value="FN3_sf"/>
</dbReference>
<dbReference type="Pfam" id="PF01108">
    <property type="entry name" value="Tissue_fac"/>
    <property type="match status" value="1"/>
</dbReference>
<keyword evidence="6" id="KW-1133">Transmembrane helix</keyword>
<dbReference type="InterPro" id="IPR003961">
    <property type="entry name" value="FN3_dom"/>
</dbReference>
<evidence type="ECO:0000256" key="3">
    <source>
        <dbReference type="ARBA" id="ARBA00023157"/>
    </source>
</evidence>
<evidence type="ECO:0000256" key="2">
    <source>
        <dbReference type="ARBA" id="ARBA00022729"/>
    </source>
</evidence>
<gene>
    <name evidence="9" type="ORF">DPX16_10296</name>
</gene>
<feature type="region of interest" description="Disordered" evidence="5">
    <location>
        <begin position="403"/>
        <end position="437"/>
    </location>
</feature>
<evidence type="ECO:0000313" key="9">
    <source>
        <dbReference type="EMBL" id="ROL44012.1"/>
    </source>
</evidence>
<dbReference type="Proteomes" id="UP000281406">
    <property type="component" value="Unassembled WGS sequence"/>
</dbReference>
<dbReference type="GO" id="GO:0005886">
    <property type="term" value="C:plasma membrane"/>
    <property type="evidence" value="ECO:0007669"/>
    <property type="project" value="TreeGrafter"/>
</dbReference>
<name>A0A3N0YCS3_ANAGA</name>
<dbReference type="PANTHER" id="PTHR20859:SF86">
    <property type="entry name" value="INTERLEUKIN-20 RECEPTOR SUBUNIT ALPHA"/>
    <property type="match status" value="1"/>
</dbReference>
<dbReference type="InterPro" id="IPR015373">
    <property type="entry name" value="Interferon/interleukin_rcp_dom"/>
</dbReference>
<evidence type="ECO:0000256" key="6">
    <source>
        <dbReference type="SAM" id="Phobius"/>
    </source>
</evidence>
<dbReference type="Pfam" id="PF09294">
    <property type="entry name" value="Interfer-bind"/>
    <property type="match status" value="1"/>
</dbReference>
<proteinExistence type="inferred from homology"/>
<accession>A0A3N0YCS3</accession>
<comment type="similarity">
    <text evidence="1">Belongs to the type II cytokine receptor family.</text>
</comment>
<feature type="transmembrane region" description="Helical" evidence="6">
    <location>
        <begin position="243"/>
        <end position="272"/>
    </location>
</feature>